<dbReference type="PANTHER" id="PTHR21310">
    <property type="entry name" value="AMINOGLYCOSIDE PHOSPHOTRANSFERASE-RELATED-RELATED"/>
    <property type="match status" value="1"/>
</dbReference>
<dbReference type="RefSeq" id="WP_148060502.1">
    <property type="nucleotide sequence ID" value="NZ_RKHG01000001.1"/>
</dbReference>
<dbReference type="AlphaFoldDB" id="A0A3N1ZTZ6"/>
<dbReference type="PANTHER" id="PTHR21310:SF59">
    <property type="entry name" value="AMINOGLYCOSIDE PHOSPHOTRANSFERASE DOMAIN-CONTAINING PROTEIN"/>
    <property type="match status" value="1"/>
</dbReference>
<evidence type="ECO:0000313" key="3">
    <source>
        <dbReference type="Proteomes" id="UP000275749"/>
    </source>
</evidence>
<proteinExistence type="predicted"/>
<dbReference type="EMBL" id="RKHG01000001">
    <property type="protein sequence ID" value="ROR54314.1"/>
    <property type="molecule type" value="Genomic_DNA"/>
</dbReference>
<dbReference type="SUPFAM" id="SSF56112">
    <property type="entry name" value="Protein kinase-like (PK-like)"/>
    <property type="match status" value="1"/>
</dbReference>
<name>A0A3N1ZTZ6_9ACTN</name>
<protein>
    <recommendedName>
        <fullName evidence="1">Aminoglycoside phosphotransferase domain-containing protein</fullName>
    </recommendedName>
</protein>
<dbReference type="Proteomes" id="UP000275749">
    <property type="component" value="Unassembled WGS sequence"/>
</dbReference>
<evidence type="ECO:0000259" key="1">
    <source>
        <dbReference type="Pfam" id="PF01636"/>
    </source>
</evidence>
<dbReference type="Pfam" id="PF01636">
    <property type="entry name" value="APH"/>
    <property type="match status" value="1"/>
</dbReference>
<sequence>MDTITIHLDAADMRRMLRHAYGPHLAPVGEDFARPLPTDGPEQGTSHLATLRTGQRIVLRTAPSPEVDLLTQETDLLGAEVEALQMIPEHTDVPVPAMHHHDESQELVDVEWFCREHVEGTSLGHAVLDHAARLQVTRDLGRQLRALHTIEGESFGRFQQPLMDSWQDAFSGIFEDVLRDAQRFGADLGVDLDRVHGRFLDHSPALDAVRTPVFCLWRTPKSTIVVDEGWIVGLVRPAKTFWADPLLESAFSICLDADSPASSALLSGYGRGPLEPDEVERRRLYDLYDALVRATEAALRHPQDLGARRQDLTAAMARLDHRR</sequence>
<dbReference type="InterPro" id="IPR011009">
    <property type="entry name" value="Kinase-like_dom_sf"/>
</dbReference>
<feature type="domain" description="Aminoglycoside phosphotransferase" evidence="1">
    <location>
        <begin position="50"/>
        <end position="162"/>
    </location>
</feature>
<organism evidence="2 3">
    <name type="scientific">Luteococcus japonicus</name>
    <dbReference type="NCBI Taxonomy" id="33984"/>
    <lineage>
        <taxon>Bacteria</taxon>
        <taxon>Bacillati</taxon>
        <taxon>Actinomycetota</taxon>
        <taxon>Actinomycetes</taxon>
        <taxon>Propionibacteriales</taxon>
        <taxon>Propionibacteriaceae</taxon>
        <taxon>Luteococcus</taxon>
    </lineage>
</organism>
<accession>A0A3N1ZTZ6</accession>
<dbReference type="Gene3D" id="3.30.200.20">
    <property type="entry name" value="Phosphorylase Kinase, domain 1"/>
    <property type="match status" value="1"/>
</dbReference>
<evidence type="ECO:0000313" key="2">
    <source>
        <dbReference type="EMBL" id="ROR54314.1"/>
    </source>
</evidence>
<comment type="caution">
    <text evidence="2">The sequence shown here is derived from an EMBL/GenBank/DDBJ whole genome shotgun (WGS) entry which is preliminary data.</text>
</comment>
<dbReference type="InterPro" id="IPR002575">
    <property type="entry name" value="Aminoglycoside_PTrfase"/>
</dbReference>
<reference evidence="2 3" key="1">
    <citation type="submission" date="2018-11" db="EMBL/GenBank/DDBJ databases">
        <title>Sequencing the genomes of 1000 actinobacteria strains.</title>
        <authorList>
            <person name="Klenk H.-P."/>
        </authorList>
    </citation>
    <scope>NUCLEOTIDE SEQUENCE [LARGE SCALE GENOMIC DNA]</scope>
    <source>
        <strain evidence="2 3">DSM 10546</strain>
    </source>
</reference>
<gene>
    <name evidence="2" type="ORF">EDD41_1512</name>
</gene>
<dbReference type="InterPro" id="IPR051678">
    <property type="entry name" value="AGP_Transferase"/>
</dbReference>